<dbReference type="InterPro" id="IPR050297">
    <property type="entry name" value="LipidA_mod_glycosyltrf_83"/>
</dbReference>
<dbReference type="Proteomes" id="UP000477386">
    <property type="component" value="Unassembled WGS sequence"/>
</dbReference>
<evidence type="ECO:0000256" key="8">
    <source>
        <dbReference type="SAM" id="Phobius"/>
    </source>
</evidence>
<comment type="subcellular location">
    <subcellularLocation>
        <location evidence="1">Cell membrane</location>
        <topology evidence="1">Multi-pass membrane protein</topology>
    </subcellularLocation>
</comment>
<dbReference type="RefSeq" id="WP_164040987.1">
    <property type="nucleotide sequence ID" value="NZ_JAAGNZ010000002.1"/>
</dbReference>
<dbReference type="GO" id="GO:0016763">
    <property type="term" value="F:pentosyltransferase activity"/>
    <property type="evidence" value="ECO:0007669"/>
    <property type="project" value="TreeGrafter"/>
</dbReference>
<evidence type="ECO:0000256" key="2">
    <source>
        <dbReference type="ARBA" id="ARBA00022475"/>
    </source>
</evidence>
<gene>
    <name evidence="9" type="ORF">GK091_17000</name>
</gene>
<keyword evidence="6 8" id="KW-1133">Transmembrane helix</keyword>
<feature type="transmembrane region" description="Helical" evidence="8">
    <location>
        <begin position="330"/>
        <end position="347"/>
    </location>
</feature>
<feature type="transmembrane region" description="Helical" evidence="8">
    <location>
        <begin position="353"/>
        <end position="372"/>
    </location>
</feature>
<accession>A0A6M0IMG4</accession>
<evidence type="ECO:0008006" key="11">
    <source>
        <dbReference type="Google" id="ProtNLM"/>
    </source>
</evidence>
<evidence type="ECO:0000256" key="3">
    <source>
        <dbReference type="ARBA" id="ARBA00022676"/>
    </source>
</evidence>
<keyword evidence="4" id="KW-0808">Transferase</keyword>
<protein>
    <recommendedName>
        <fullName evidence="11">Glycosyltransferase RgtA/B/C/D-like domain-containing protein</fullName>
    </recommendedName>
</protein>
<dbReference type="PANTHER" id="PTHR33908">
    <property type="entry name" value="MANNOSYLTRANSFERASE YKCB-RELATED"/>
    <property type="match status" value="1"/>
</dbReference>
<feature type="transmembrane region" description="Helical" evidence="8">
    <location>
        <begin position="132"/>
        <end position="151"/>
    </location>
</feature>
<name>A0A6M0IMG4_9BACT</name>
<evidence type="ECO:0000313" key="10">
    <source>
        <dbReference type="Proteomes" id="UP000477386"/>
    </source>
</evidence>
<feature type="transmembrane region" description="Helical" evidence="8">
    <location>
        <begin position="209"/>
        <end position="226"/>
    </location>
</feature>
<dbReference type="PANTHER" id="PTHR33908:SF11">
    <property type="entry name" value="MEMBRANE PROTEIN"/>
    <property type="match status" value="1"/>
</dbReference>
<evidence type="ECO:0000256" key="6">
    <source>
        <dbReference type="ARBA" id="ARBA00022989"/>
    </source>
</evidence>
<feature type="transmembrane region" description="Helical" evidence="8">
    <location>
        <begin position="6"/>
        <end position="27"/>
    </location>
</feature>
<proteinExistence type="predicted"/>
<keyword evidence="3" id="KW-0328">Glycosyltransferase</keyword>
<dbReference type="GO" id="GO:0005886">
    <property type="term" value="C:plasma membrane"/>
    <property type="evidence" value="ECO:0007669"/>
    <property type="project" value="UniProtKB-SubCell"/>
</dbReference>
<sequence length="559" mass="62961">MPSFDSFPTLYWFPVYALCWALLWLAIRPEINGRLFVTLAVVMLFLLRLPSIVFDYEINPDESQMITQALTLRHDPVYFRSVDGTTGGPLDSYFLIVPSFFGLPFDYITAHLTAFGLIAVCLWLLYRTATRWFGETASRLALLPFIFMLGLTQNGDFLHYNSELIALLLLSWSYYLYATLLRQKEPSLFRIGLIGLLLGMVPFGKLQAVPLAAVVGLVVGIDVLIRPNLAISAKIGRIVTLGLCALAFPLLVVLLTYSNGVYDDFVTFYIIGNFRYAGNTDQVQSLLRLPEFFQKGSEFDWLVKFVALISVAGLVMTFRRKIHLSVNTMQVGGFIGLLLIATLFAITRTGSEYVHYLFFLTGPLLFLLAFGWKQILEPNRLGYWLAVGATAVFLALFGVQTIPKFINKIPVNLYSSEKQNGWAVPQSPVAAEVRKYARPGEKLAVWGWRCDYYVQTQMPQGVAENHTIRSAFDHPMLADYQKRYASDFMRSTPPVFVDAVGSQNLWMNDRKTQGHELIKPMGQFVASHYTYVGLVNDTRIYVRNDRVGGLAASNQPVAD</sequence>
<dbReference type="EMBL" id="JAAGNZ010000002">
    <property type="protein sequence ID" value="NEU68591.1"/>
    <property type="molecule type" value="Genomic_DNA"/>
</dbReference>
<evidence type="ECO:0000313" key="9">
    <source>
        <dbReference type="EMBL" id="NEU68591.1"/>
    </source>
</evidence>
<feature type="transmembrane region" description="Helical" evidence="8">
    <location>
        <begin position="34"/>
        <end position="54"/>
    </location>
</feature>
<keyword evidence="5 8" id="KW-0812">Transmembrane</keyword>
<reference evidence="9 10" key="1">
    <citation type="submission" date="2020-02" db="EMBL/GenBank/DDBJ databases">
        <title>Draft genome sequence of two Spirosoma agri KCTC 52727 and Spirosoma terrae KCTC 52035.</title>
        <authorList>
            <person name="Rojas J."/>
            <person name="Ambika Manirajan B."/>
            <person name="Ratering S."/>
            <person name="Suarez C."/>
            <person name="Schnell S."/>
        </authorList>
    </citation>
    <scope>NUCLEOTIDE SEQUENCE [LARGE SCALE GENOMIC DNA]</scope>
    <source>
        <strain evidence="9 10">KCTC 52727</strain>
    </source>
</reference>
<evidence type="ECO:0000256" key="5">
    <source>
        <dbReference type="ARBA" id="ARBA00022692"/>
    </source>
</evidence>
<feature type="transmembrane region" description="Helical" evidence="8">
    <location>
        <begin position="381"/>
        <end position="399"/>
    </location>
</feature>
<feature type="transmembrane region" description="Helical" evidence="8">
    <location>
        <begin position="187"/>
        <end position="203"/>
    </location>
</feature>
<evidence type="ECO:0000256" key="4">
    <source>
        <dbReference type="ARBA" id="ARBA00022679"/>
    </source>
</evidence>
<evidence type="ECO:0000256" key="1">
    <source>
        <dbReference type="ARBA" id="ARBA00004651"/>
    </source>
</evidence>
<feature type="transmembrane region" description="Helical" evidence="8">
    <location>
        <begin position="107"/>
        <end position="125"/>
    </location>
</feature>
<dbReference type="AlphaFoldDB" id="A0A6M0IMG4"/>
<dbReference type="GO" id="GO:0009103">
    <property type="term" value="P:lipopolysaccharide biosynthetic process"/>
    <property type="evidence" value="ECO:0007669"/>
    <property type="project" value="UniProtKB-ARBA"/>
</dbReference>
<keyword evidence="7 8" id="KW-0472">Membrane</keyword>
<comment type="caution">
    <text evidence="9">The sequence shown here is derived from an EMBL/GenBank/DDBJ whole genome shotgun (WGS) entry which is preliminary data.</text>
</comment>
<evidence type="ECO:0000256" key="7">
    <source>
        <dbReference type="ARBA" id="ARBA00023136"/>
    </source>
</evidence>
<feature type="transmembrane region" description="Helical" evidence="8">
    <location>
        <begin position="157"/>
        <end position="175"/>
    </location>
</feature>
<keyword evidence="2" id="KW-1003">Cell membrane</keyword>
<organism evidence="9 10">
    <name type="scientific">Spirosoma agri</name>
    <dbReference type="NCBI Taxonomy" id="1987381"/>
    <lineage>
        <taxon>Bacteria</taxon>
        <taxon>Pseudomonadati</taxon>
        <taxon>Bacteroidota</taxon>
        <taxon>Cytophagia</taxon>
        <taxon>Cytophagales</taxon>
        <taxon>Cytophagaceae</taxon>
        <taxon>Spirosoma</taxon>
    </lineage>
</organism>
<feature type="transmembrane region" description="Helical" evidence="8">
    <location>
        <begin position="238"/>
        <end position="257"/>
    </location>
</feature>
<keyword evidence="10" id="KW-1185">Reference proteome</keyword>
<feature type="transmembrane region" description="Helical" evidence="8">
    <location>
        <begin position="301"/>
        <end position="318"/>
    </location>
</feature>